<keyword evidence="5" id="KW-0597">Phosphoprotein</keyword>
<keyword evidence="10" id="KW-0902">Two-component regulatory system</keyword>
<evidence type="ECO:0000256" key="6">
    <source>
        <dbReference type="ARBA" id="ARBA00022679"/>
    </source>
</evidence>
<dbReference type="Gene3D" id="1.10.287.130">
    <property type="match status" value="1"/>
</dbReference>
<dbReference type="SMART" id="SM00304">
    <property type="entry name" value="HAMP"/>
    <property type="match status" value="1"/>
</dbReference>
<keyword evidence="7" id="KW-0547">Nucleotide-binding</keyword>
<evidence type="ECO:0000256" key="3">
    <source>
        <dbReference type="ARBA" id="ARBA00012438"/>
    </source>
</evidence>
<evidence type="ECO:0000256" key="5">
    <source>
        <dbReference type="ARBA" id="ARBA00022553"/>
    </source>
</evidence>
<dbReference type="InterPro" id="IPR005467">
    <property type="entry name" value="His_kinase_dom"/>
</dbReference>
<evidence type="ECO:0000256" key="12">
    <source>
        <dbReference type="SAM" id="Phobius"/>
    </source>
</evidence>
<keyword evidence="9" id="KW-0067">ATP-binding</keyword>
<dbReference type="FunFam" id="3.30.565.10:FF:000006">
    <property type="entry name" value="Sensor histidine kinase WalK"/>
    <property type="match status" value="1"/>
</dbReference>
<evidence type="ECO:0000259" key="13">
    <source>
        <dbReference type="PROSITE" id="PS50109"/>
    </source>
</evidence>
<dbReference type="GO" id="GO:0000155">
    <property type="term" value="F:phosphorelay sensor kinase activity"/>
    <property type="evidence" value="ECO:0007669"/>
    <property type="project" value="InterPro"/>
</dbReference>
<dbReference type="CDD" id="cd06225">
    <property type="entry name" value="HAMP"/>
    <property type="match status" value="1"/>
</dbReference>
<keyword evidence="12" id="KW-1133">Transmembrane helix</keyword>
<dbReference type="EMBL" id="JACJVO010000007">
    <property type="protein sequence ID" value="MBB6730279.1"/>
    <property type="molecule type" value="Genomic_DNA"/>
</dbReference>
<name>A0A7X0SHX4_9BACL</name>
<dbReference type="PROSITE" id="PS50109">
    <property type="entry name" value="HIS_KIN"/>
    <property type="match status" value="1"/>
</dbReference>
<dbReference type="CDD" id="cd00082">
    <property type="entry name" value="HisKA"/>
    <property type="match status" value="1"/>
</dbReference>
<dbReference type="FunFam" id="1.10.287.130:FF:000001">
    <property type="entry name" value="Two-component sensor histidine kinase"/>
    <property type="match status" value="1"/>
</dbReference>
<dbReference type="GO" id="GO:0005524">
    <property type="term" value="F:ATP binding"/>
    <property type="evidence" value="ECO:0007669"/>
    <property type="project" value="UniProtKB-KW"/>
</dbReference>
<dbReference type="SMART" id="SM00387">
    <property type="entry name" value="HATPase_c"/>
    <property type="match status" value="1"/>
</dbReference>
<proteinExistence type="predicted"/>
<dbReference type="PRINTS" id="PR00344">
    <property type="entry name" value="BCTRLSENSOR"/>
</dbReference>
<organism evidence="15 16">
    <name type="scientific">Cohnella zeiphila</name>
    <dbReference type="NCBI Taxonomy" id="2761120"/>
    <lineage>
        <taxon>Bacteria</taxon>
        <taxon>Bacillati</taxon>
        <taxon>Bacillota</taxon>
        <taxon>Bacilli</taxon>
        <taxon>Bacillales</taxon>
        <taxon>Paenibacillaceae</taxon>
        <taxon>Cohnella</taxon>
    </lineage>
</organism>
<dbReference type="EC" id="2.7.13.3" evidence="3"/>
<dbReference type="SMART" id="SM00388">
    <property type="entry name" value="HisKA"/>
    <property type="match status" value="1"/>
</dbReference>
<protein>
    <recommendedName>
        <fullName evidence="3">histidine kinase</fullName>
        <ecNumber evidence="3">2.7.13.3</ecNumber>
    </recommendedName>
</protein>
<dbReference type="PANTHER" id="PTHR43711:SF1">
    <property type="entry name" value="HISTIDINE KINASE 1"/>
    <property type="match status" value="1"/>
</dbReference>
<dbReference type="InterPro" id="IPR036890">
    <property type="entry name" value="HATPase_C_sf"/>
</dbReference>
<dbReference type="CDD" id="cd00075">
    <property type="entry name" value="HATPase"/>
    <property type="match status" value="1"/>
</dbReference>
<reference evidence="15 16" key="1">
    <citation type="submission" date="2020-08" db="EMBL/GenBank/DDBJ databases">
        <title>Cohnella phylogeny.</title>
        <authorList>
            <person name="Dunlap C."/>
        </authorList>
    </citation>
    <scope>NUCLEOTIDE SEQUENCE [LARGE SCALE GENOMIC DNA]</scope>
    <source>
        <strain evidence="15 16">CBP 2801</strain>
    </source>
</reference>
<evidence type="ECO:0000259" key="14">
    <source>
        <dbReference type="PROSITE" id="PS50885"/>
    </source>
</evidence>
<dbReference type="SUPFAM" id="SSF55874">
    <property type="entry name" value="ATPase domain of HSP90 chaperone/DNA topoisomerase II/histidine kinase"/>
    <property type="match status" value="1"/>
</dbReference>
<evidence type="ECO:0000256" key="11">
    <source>
        <dbReference type="ARBA" id="ARBA00023136"/>
    </source>
</evidence>
<keyword evidence="12" id="KW-0812">Transmembrane</keyword>
<evidence type="ECO:0000256" key="4">
    <source>
        <dbReference type="ARBA" id="ARBA00022475"/>
    </source>
</evidence>
<dbReference type="PANTHER" id="PTHR43711">
    <property type="entry name" value="TWO-COMPONENT HISTIDINE KINASE"/>
    <property type="match status" value="1"/>
</dbReference>
<dbReference type="InterPro" id="IPR050736">
    <property type="entry name" value="Sensor_HK_Regulatory"/>
</dbReference>
<dbReference type="InterPro" id="IPR004358">
    <property type="entry name" value="Sig_transdc_His_kin-like_C"/>
</dbReference>
<dbReference type="PROSITE" id="PS50885">
    <property type="entry name" value="HAMP"/>
    <property type="match status" value="1"/>
</dbReference>
<keyword evidence="11 12" id="KW-0472">Membrane</keyword>
<dbReference type="InterPro" id="IPR003594">
    <property type="entry name" value="HATPase_dom"/>
</dbReference>
<dbReference type="Gene3D" id="6.10.340.10">
    <property type="match status" value="1"/>
</dbReference>
<comment type="caution">
    <text evidence="15">The sequence shown here is derived from an EMBL/GenBank/DDBJ whole genome shotgun (WGS) entry which is preliminary data.</text>
</comment>
<dbReference type="InterPro" id="IPR036097">
    <property type="entry name" value="HisK_dim/P_sf"/>
</dbReference>
<evidence type="ECO:0000256" key="1">
    <source>
        <dbReference type="ARBA" id="ARBA00000085"/>
    </source>
</evidence>
<sequence>MQNDRQPDKSKPHRYSGGQPRWYHVLFGVSAFFLFFTLCWTAGHYITVFFGPYWPYGQLHPTLRDYLALVLALFLFGFSMTVVRWIVKPEQRAANAFTAMVDAMQRMSKGDFNINLEAHPKYAGELTVLVDNLNRMASELGQMEQMRQEFISNVSHEIQSPLTAIKGFAQALRQDGMDPNTRDHYLKIIETESERMSRMSDNLIRLSTLESRNQPFRLRTFRLDRQIRQAVLSCEPLWVDKRLEMDIRLDEVTLEADEELLNQVWRNLLHNAIKFTPEGGTLTVGLGIRGDQATATFADTGVGIAEADIPHLFERFFKADKARNRSLGGSGLGLSIVKKIVDLHGGAIDVESRPVEGTTFTVRLPLSAVDSLRQADEANDKISPQSRA</sequence>
<feature type="transmembrane region" description="Helical" evidence="12">
    <location>
        <begin position="66"/>
        <end position="87"/>
    </location>
</feature>
<evidence type="ECO:0000256" key="2">
    <source>
        <dbReference type="ARBA" id="ARBA00004651"/>
    </source>
</evidence>
<dbReference type="Proteomes" id="UP000564644">
    <property type="component" value="Unassembled WGS sequence"/>
</dbReference>
<feature type="domain" description="Histidine kinase" evidence="13">
    <location>
        <begin position="153"/>
        <end position="368"/>
    </location>
</feature>
<dbReference type="AlphaFoldDB" id="A0A7X0SHX4"/>
<keyword evidence="6" id="KW-0808">Transferase</keyword>
<evidence type="ECO:0000313" key="16">
    <source>
        <dbReference type="Proteomes" id="UP000564644"/>
    </source>
</evidence>
<keyword evidence="4" id="KW-1003">Cell membrane</keyword>
<dbReference type="GO" id="GO:0005886">
    <property type="term" value="C:plasma membrane"/>
    <property type="evidence" value="ECO:0007669"/>
    <property type="project" value="UniProtKB-SubCell"/>
</dbReference>
<dbReference type="InterPro" id="IPR003661">
    <property type="entry name" value="HisK_dim/P_dom"/>
</dbReference>
<keyword evidence="16" id="KW-1185">Reference proteome</keyword>
<feature type="transmembrane region" description="Helical" evidence="12">
    <location>
        <begin position="21"/>
        <end position="46"/>
    </location>
</feature>
<dbReference type="Pfam" id="PF00512">
    <property type="entry name" value="HisKA"/>
    <property type="match status" value="1"/>
</dbReference>
<dbReference type="SUPFAM" id="SSF47384">
    <property type="entry name" value="Homodimeric domain of signal transducing histidine kinase"/>
    <property type="match status" value="1"/>
</dbReference>
<evidence type="ECO:0000256" key="8">
    <source>
        <dbReference type="ARBA" id="ARBA00022777"/>
    </source>
</evidence>
<accession>A0A7X0SHX4</accession>
<comment type="subcellular location">
    <subcellularLocation>
        <location evidence="2">Cell membrane</location>
        <topology evidence="2">Multi-pass membrane protein</topology>
    </subcellularLocation>
</comment>
<evidence type="ECO:0000313" key="15">
    <source>
        <dbReference type="EMBL" id="MBB6730279.1"/>
    </source>
</evidence>
<dbReference type="Pfam" id="PF02518">
    <property type="entry name" value="HATPase_c"/>
    <property type="match status" value="1"/>
</dbReference>
<keyword evidence="8 15" id="KW-0418">Kinase</keyword>
<gene>
    <name evidence="15" type="ORF">H7C18_05150</name>
</gene>
<evidence type="ECO:0000256" key="10">
    <source>
        <dbReference type="ARBA" id="ARBA00023012"/>
    </source>
</evidence>
<feature type="domain" description="HAMP" evidence="14">
    <location>
        <begin position="91"/>
        <end position="145"/>
    </location>
</feature>
<comment type="catalytic activity">
    <reaction evidence="1">
        <text>ATP + protein L-histidine = ADP + protein N-phospho-L-histidine.</text>
        <dbReference type="EC" id="2.7.13.3"/>
    </reaction>
</comment>
<evidence type="ECO:0000256" key="7">
    <source>
        <dbReference type="ARBA" id="ARBA00022741"/>
    </source>
</evidence>
<evidence type="ECO:0000256" key="9">
    <source>
        <dbReference type="ARBA" id="ARBA00022840"/>
    </source>
</evidence>
<dbReference type="InterPro" id="IPR003660">
    <property type="entry name" value="HAMP_dom"/>
</dbReference>
<dbReference type="Gene3D" id="3.30.565.10">
    <property type="entry name" value="Histidine kinase-like ATPase, C-terminal domain"/>
    <property type="match status" value="1"/>
</dbReference>